<reference evidence="1" key="1">
    <citation type="journal article" date="2014" name="Front. Microbiol.">
        <title>High frequency of phylogenetically diverse reductive dehalogenase-homologous genes in deep subseafloor sedimentary metagenomes.</title>
        <authorList>
            <person name="Kawai M."/>
            <person name="Futagami T."/>
            <person name="Toyoda A."/>
            <person name="Takaki Y."/>
            <person name="Nishi S."/>
            <person name="Hori S."/>
            <person name="Arai W."/>
            <person name="Tsubouchi T."/>
            <person name="Morono Y."/>
            <person name="Uchiyama I."/>
            <person name="Ito T."/>
            <person name="Fujiyama A."/>
            <person name="Inagaki F."/>
            <person name="Takami H."/>
        </authorList>
    </citation>
    <scope>NUCLEOTIDE SEQUENCE</scope>
    <source>
        <strain evidence="1">Expedition CK06-06</strain>
    </source>
</reference>
<dbReference type="AlphaFoldDB" id="X1U7W8"/>
<sequence length="103" mass="11401">FALKGIGGAKPSSKVAPHSFWEGNTMVEENAPGAEEEEAGEKGEYGLHIRLAKEMQPVLKDAAELAHKMGDIPKPDLVNLINLFIVWGLSIQKKKWLDKMGYR</sequence>
<organism evidence="1">
    <name type="scientific">marine sediment metagenome</name>
    <dbReference type="NCBI Taxonomy" id="412755"/>
    <lineage>
        <taxon>unclassified sequences</taxon>
        <taxon>metagenomes</taxon>
        <taxon>ecological metagenomes</taxon>
    </lineage>
</organism>
<feature type="non-terminal residue" evidence="1">
    <location>
        <position position="1"/>
    </location>
</feature>
<gene>
    <name evidence="1" type="ORF">S12H4_35907</name>
</gene>
<dbReference type="EMBL" id="BARW01021374">
    <property type="protein sequence ID" value="GAI88414.1"/>
    <property type="molecule type" value="Genomic_DNA"/>
</dbReference>
<name>X1U7W8_9ZZZZ</name>
<comment type="caution">
    <text evidence="1">The sequence shown here is derived from an EMBL/GenBank/DDBJ whole genome shotgun (WGS) entry which is preliminary data.</text>
</comment>
<proteinExistence type="predicted"/>
<protein>
    <submittedName>
        <fullName evidence="1">Uncharacterized protein</fullName>
    </submittedName>
</protein>
<accession>X1U7W8</accession>
<evidence type="ECO:0000313" key="1">
    <source>
        <dbReference type="EMBL" id="GAI88414.1"/>
    </source>
</evidence>